<keyword evidence="8" id="KW-0645">Protease</keyword>
<keyword evidence="11" id="KW-0812">Transmembrane</keyword>
<dbReference type="Proteomes" id="UP000470384">
    <property type="component" value="Unassembled WGS sequence"/>
</dbReference>
<dbReference type="GO" id="GO:0005737">
    <property type="term" value="C:cytoplasm"/>
    <property type="evidence" value="ECO:0007669"/>
    <property type="project" value="UniProtKB-SubCell"/>
</dbReference>
<dbReference type="SUPFAM" id="SSF53474">
    <property type="entry name" value="alpha/beta-Hydrolases"/>
    <property type="match status" value="1"/>
</dbReference>
<evidence type="ECO:0000256" key="9">
    <source>
        <dbReference type="ARBA" id="ARBA00022801"/>
    </source>
</evidence>
<evidence type="ECO:0000256" key="8">
    <source>
        <dbReference type="ARBA" id="ARBA00022670"/>
    </source>
</evidence>
<dbReference type="AlphaFoldDB" id="A0A845QB78"/>
<dbReference type="PANTHER" id="PTHR43722:SF1">
    <property type="entry name" value="PROLINE IMINOPEPTIDASE"/>
    <property type="match status" value="1"/>
</dbReference>
<evidence type="ECO:0000313" key="16">
    <source>
        <dbReference type="Proteomes" id="UP000470384"/>
    </source>
</evidence>
<dbReference type="EC" id="3.4.11.5" evidence="4"/>
<keyword evidence="6" id="KW-0031">Aminopeptidase</keyword>
<dbReference type="InterPro" id="IPR005944">
    <property type="entry name" value="Pro_iminopeptidase"/>
</dbReference>
<dbReference type="Pfam" id="PF08386">
    <property type="entry name" value="Abhydrolase_4"/>
    <property type="match status" value="1"/>
</dbReference>
<feature type="transmembrane region" description="Helical" evidence="11">
    <location>
        <begin position="659"/>
        <end position="680"/>
    </location>
</feature>
<feature type="signal peptide" evidence="12">
    <location>
        <begin position="1"/>
        <end position="26"/>
    </location>
</feature>
<evidence type="ECO:0000256" key="1">
    <source>
        <dbReference type="ARBA" id="ARBA00001585"/>
    </source>
</evidence>
<proteinExistence type="inferred from homology"/>
<evidence type="ECO:0000256" key="11">
    <source>
        <dbReference type="SAM" id="Phobius"/>
    </source>
</evidence>
<evidence type="ECO:0000256" key="5">
    <source>
        <dbReference type="ARBA" id="ARBA00021843"/>
    </source>
</evidence>
<dbReference type="EMBL" id="WXYQ01000005">
    <property type="protein sequence ID" value="NBG95456.1"/>
    <property type="molecule type" value="Genomic_DNA"/>
</dbReference>
<dbReference type="OrthoDB" id="9796770at2"/>
<feature type="chain" id="PRO_5033055485" description="Proline iminopeptidase" evidence="12">
    <location>
        <begin position="27"/>
        <end position="684"/>
    </location>
</feature>
<dbReference type="PANTHER" id="PTHR43722">
    <property type="entry name" value="PROLINE IMINOPEPTIDASE"/>
    <property type="match status" value="1"/>
</dbReference>
<comment type="subcellular location">
    <subcellularLocation>
        <location evidence="2">Cytoplasm</location>
    </subcellularLocation>
</comment>
<feature type="transmembrane region" description="Helical" evidence="11">
    <location>
        <begin position="538"/>
        <end position="560"/>
    </location>
</feature>
<evidence type="ECO:0000256" key="3">
    <source>
        <dbReference type="ARBA" id="ARBA00010088"/>
    </source>
</evidence>
<evidence type="ECO:0000256" key="12">
    <source>
        <dbReference type="SAM" id="SignalP"/>
    </source>
</evidence>
<dbReference type="InterPro" id="IPR029058">
    <property type="entry name" value="AB_hydrolase_fold"/>
</dbReference>
<keyword evidence="9 15" id="KW-0378">Hydrolase</keyword>
<keyword evidence="12" id="KW-0732">Signal</keyword>
<dbReference type="GO" id="GO:0004177">
    <property type="term" value="F:aminopeptidase activity"/>
    <property type="evidence" value="ECO:0007669"/>
    <property type="project" value="UniProtKB-KW"/>
</dbReference>
<evidence type="ECO:0000259" key="14">
    <source>
        <dbReference type="Pfam" id="PF08386"/>
    </source>
</evidence>
<dbReference type="InterPro" id="IPR013595">
    <property type="entry name" value="Pept_S33_TAP-like_C"/>
</dbReference>
<keyword evidence="11" id="KW-1133">Transmembrane helix</keyword>
<dbReference type="Pfam" id="PF00561">
    <property type="entry name" value="Abhydrolase_1"/>
    <property type="match status" value="1"/>
</dbReference>
<comment type="similarity">
    <text evidence="3">Belongs to the peptidase S33 family.</text>
</comment>
<dbReference type="PRINTS" id="PR00793">
    <property type="entry name" value="PROAMNOPTASE"/>
</dbReference>
<reference evidence="15 16" key="1">
    <citation type="journal article" date="2016" name="Int. J. Syst. Evol. Microbiol.">
        <title>Pyruvatibacter mobilis gen. nov., sp. nov., a marine bacterium from the culture broth of Picochlorum sp. 122.</title>
        <authorList>
            <person name="Wang G."/>
            <person name="Tang M."/>
            <person name="Wu H."/>
            <person name="Dai S."/>
            <person name="Li T."/>
            <person name="Chen C."/>
            <person name="He H."/>
            <person name="Fan J."/>
            <person name="Xiang W."/>
            <person name="Li X."/>
        </authorList>
    </citation>
    <scope>NUCLEOTIDE SEQUENCE [LARGE SCALE GENOMIC DNA]</scope>
    <source>
        <strain evidence="15 16">GYP-11</strain>
    </source>
</reference>
<dbReference type="InterPro" id="IPR002410">
    <property type="entry name" value="Peptidase_S33"/>
</dbReference>
<gene>
    <name evidence="15" type="ORF">GTQ45_06890</name>
</gene>
<keyword evidence="16" id="KW-1185">Reference proteome</keyword>
<evidence type="ECO:0000256" key="6">
    <source>
        <dbReference type="ARBA" id="ARBA00022438"/>
    </source>
</evidence>
<organism evidence="15 16">
    <name type="scientific">Pyruvatibacter mobilis</name>
    <dbReference type="NCBI Taxonomy" id="1712261"/>
    <lineage>
        <taxon>Bacteria</taxon>
        <taxon>Pseudomonadati</taxon>
        <taxon>Pseudomonadota</taxon>
        <taxon>Alphaproteobacteria</taxon>
        <taxon>Hyphomicrobiales</taxon>
        <taxon>Parvibaculaceae</taxon>
        <taxon>Pyruvatibacter</taxon>
    </lineage>
</organism>
<comment type="catalytic activity">
    <reaction evidence="1">
        <text>Release of N-terminal proline from a peptide.</text>
        <dbReference type="EC" id="3.4.11.5"/>
    </reaction>
</comment>
<keyword evidence="7" id="KW-0963">Cytoplasm</keyword>
<feature type="domain" description="AB hydrolase-1" evidence="13">
    <location>
        <begin position="109"/>
        <end position="288"/>
    </location>
</feature>
<feature type="transmembrane region" description="Helical" evidence="11">
    <location>
        <begin position="622"/>
        <end position="647"/>
    </location>
</feature>
<evidence type="ECO:0000313" key="15">
    <source>
        <dbReference type="EMBL" id="NBG95456.1"/>
    </source>
</evidence>
<evidence type="ECO:0000256" key="4">
    <source>
        <dbReference type="ARBA" id="ARBA00012568"/>
    </source>
</evidence>
<evidence type="ECO:0000256" key="2">
    <source>
        <dbReference type="ARBA" id="ARBA00004496"/>
    </source>
</evidence>
<feature type="domain" description="Peptidase S33 tripeptidyl aminopeptidase-like C-terminal" evidence="14">
    <location>
        <begin position="418"/>
        <end position="501"/>
    </location>
</feature>
<evidence type="ECO:0000256" key="7">
    <source>
        <dbReference type="ARBA" id="ARBA00022490"/>
    </source>
</evidence>
<sequence length="684" mass="72332">MAAVLIIRTRLIAAAMVLLAAFIVMGASSLDAARAQSAAQSDDAAPDSVAPDGAAPGTLTPVPCDTLAGFTHERISCSYLHVRESDRGRQLMLAVAVVRARQADAVASPVVFLHGGPGGQIVRAARHFATMPINATRDVILFDQRGSGLSEPQDCQDASQAFLEMLAADLPASNSVQVQAAIEQRCHDEMINAGADLNGYGTAETVGDMDRLRRALGIEEWNLFGVSYGSTVALDYIRTQPEHTRAAVLDSVYPTSAPGGGDTATRNFVRALQQLYADCRRDDACRQAYPGLETSFLATLIALEREPLAIPVADRSLVPSGVFHLNAQDFASIIHQMMYARETISIVPMTIDRAARRDAQGLTGIVSVLAPLATRIDLPALLSVDCRERMLTRGRTIRDFNRLERFMRRQLTLFDTQDELCADWAPDFADPAFNEPVSSPVPAIFYSGANDPITPPSATRDAFRLFPNAQYVHVLHTGHGVDRSHACIRDVTAAFLDDPTALVQDACVGSIAPIPFVTAVAPSSGVLPFATGILQLQMPFLIVSLAAGVLLAVIGGLWTLTSVLRSGYGCSPSSLTIGSAVSAGAGALVLIVFAGLLTLVVADTGASLTPTLLAFGVPEDAGTLLSLPWAALAVTVLSLGLLIAAAARGGANTRPHTPIAVLLTGGILMLAVLWWLGFFARLPG</sequence>
<evidence type="ECO:0000256" key="10">
    <source>
        <dbReference type="ARBA" id="ARBA00029605"/>
    </source>
</evidence>
<comment type="caution">
    <text evidence="15">The sequence shown here is derived from an EMBL/GenBank/DDBJ whole genome shotgun (WGS) entry which is preliminary data.</text>
</comment>
<name>A0A845QB78_9HYPH</name>
<dbReference type="GO" id="GO:0006508">
    <property type="term" value="P:proteolysis"/>
    <property type="evidence" value="ECO:0007669"/>
    <property type="project" value="UniProtKB-KW"/>
</dbReference>
<accession>A0A845QB78</accession>
<keyword evidence="11" id="KW-0472">Membrane</keyword>
<evidence type="ECO:0000259" key="13">
    <source>
        <dbReference type="Pfam" id="PF00561"/>
    </source>
</evidence>
<dbReference type="Gene3D" id="3.40.50.1820">
    <property type="entry name" value="alpha/beta hydrolase"/>
    <property type="match status" value="1"/>
</dbReference>
<protein>
    <recommendedName>
        <fullName evidence="5">Proline iminopeptidase</fullName>
        <ecNumber evidence="4">3.4.11.5</ecNumber>
    </recommendedName>
    <alternativeName>
        <fullName evidence="10">Prolyl aminopeptidase</fullName>
    </alternativeName>
</protein>
<feature type="transmembrane region" description="Helical" evidence="11">
    <location>
        <begin position="580"/>
        <end position="602"/>
    </location>
</feature>
<dbReference type="InterPro" id="IPR000073">
    <property type="entry name" value="AB_hydrolase_1"/>
</dbReference>